<dbReference type="GO" id="GO:0016787">
    <property type="term" value="F:hydrolase activity"/>
    <property type="evidence" value="ECO:0007669"/>
    <property type="project" value="UniProtKB-KW"/>
</dbReference>
<feature type="domain" description="Helicase C-terminal" evidence="13">
    <location>
        <begin position="460"/>
        <end position="608"/>
    </location>
</feature>
<keyword evidence="4" id="KW-0347">Helicase</keyword>
<dbReference type="SMART" id="SM00487">
    <property type="entry name" value="DEXDc"/>
    <property type="match status" value="1"/>
</dbReference>
<gene>
    <name evidence="14" type="ORF">TrLO_g13010</name>
</gene>
<dbReference type="GO" id="GO:0005737">
    <property type="term" value="C:cytoplasm"/>
    <property type="evidence" value="ECO:0007669"/>
    <property type="project" value="TreeGrafter"/>
</dbReference>
<dbReference type="EMBL" id="BRXW01000178">
    <property type="protein sequence ID" value="GMI12608.1"/>
    <property type="molecule type" value="Genomic_DNA"/>
</dbReference>
<reference evidence="15" key="1">
    <citation type="journal article" date="2023" name="Commun. Biol.">
        <title>Genome analysis of Parmales, the sister group of diatoms, reveals the evolutionary specialization of diatoms from phago-mixotrophs to photoautotrophs.</title>
        <authorList>
            <person name="Ban H."/>
            <person name="Sato S."/>
            <person name="Yoshikawa S."/>
            <person name="Yamada K."/>
            <person name="Nakamura Y."/>
            <person name="Ichinomiya M."/>
            <person name="Sato N."/>
            <person name="Blanc-Mathieu R."/>
            <person name="Endo H."/>
            <person name="Kuwata A."/>
            <person name="Ogata H."/>
        </authorList>
    </citation>
    <scope>NUCLEOTIDE SEQUENCE [LARGE SCALE GENOMIC DNA]</scope>
    <source>
        <strain evidence="15">NIES 3700</strain>
    </source>
</reference>
<comment type="similarity">
    <text evidence="1">Belongs to the helicase family. RecQ subfamily.</text>
</comment>
<dbReference type="CDD" id="cd18794">
    <property type="entry name" value="SF2_C_RecQ"/>
    <property type="match status" value="1"/>
</dbReference>
<dbReference type="GO" id="GO:0005694">
    <property type="term" value="C:chromosome"/>
    <property type="evidence" value="ECO:0007669"/>
    <property type="project" value="TreeGrafter"/>
</dbReference>
<evidence type="ECO:0000256" key="7">
    <source>
        <dbReference type="ARBA" id="ARBA00023235"/>
    </source>
</evidence>
<keyword evidence="5" id="KW-0067">ATP-binding</keyword>
<feature type="region of interest" description="Disordered" evidence="11">
    <location>
        <begin position="752"/>
        <end position="803"/>
    </location>
</feature>
<dbReference type="InterPro" id="IPR004589">
    <property type="entry name" value="DNA_helicase_ATP-dep_RecQ"/>
</dbReference>
<organism evidence="14 15">
    <name type="scientific">Triparma laevis f. longispina</name>
    <dbReference type="NCBI Taxonomy" id="1714387"/>
    <lineage>
        <taxon>Eukaryota</taxon>
        <taxon>Sar</taxon>
        <taxon>Stramenopiles</taxon>
        <taxon>Ochrophyta</taxon>
        <taxon>Bolidophyceae</taxon>
        <taxon>Parmales</taxon>
        <taxon>Triparmaceae</taxon>
        <taxon>Triparma</taxon>
    </lineage>
</organism>
<keyword evidence="2" id="KW-0547">Nucleotide-binding</keyword>
<evidence type="ECO:0000256" key="8">
    <source>
        <dbReference type="ARBA" id="ARBA00034617"/>
    </source>
</evidence>
<dbReference type="InterPro" id="IPR011545">
    <property type="entry name" value="DEAD/DEAH_box_helicase_dom"/>
</dbReference>
<dbReference type="NCBIfam" id="TIGR00614">
    <property type="entry name" value="recQ_fam"/>
    <property type="match status" value="1"/>
</dbReference>
<comment type="catalytic activity">
    <reaction evidence="8">
        <text>Couples ATP hydrolysis with the unwinding of duplex DNA by translocating in the 3'-5' direction.</text>
        <dbReference type="EC" id="5.6.2.4"/>
    </reaction>
</comment>
<feature type="compositionally biased region" description="Polar residues" evidence="11">
    <location>
        <begin position="107"/>
        <end position="130"/>
    </location>
</feature>
<dbReference type="SUPFAM" id="SSF52540">
    <property type="entry name" value="P-loop containing nucleoside triphosphate hydrolases"/>
    <property type="match status" value="1"/>
</dbReference>
<evidence type="ECO:0000259" key="12">
    <source>
        <dbReference type="PROSITE" id="PS51192"/>
    </source>
</evidence>
<dbReference type="FunFam" id="3.40.50.300:FF:001456">
    <property type="entry name" value="ATP-dependent DNA helicase"/>
    <property type="match status" value="1"/>
</dbReference>
<evidence type="ECO:0000256" key="1">
    <source>
        <dbReference type="ARBA" id="ARBA00005446"/>
    </source>
</evidence>
<keyword evidence="10" id="KW-0175">Coiled coil</keyword>
<dbReference type="InterPro" id="IPR014001">
    <property type="entry name" value="Helicase_ATP-bd"/>
</dbReference>
<dbReference type="PANTHER" id="PTHR13710">
    <property type="entry name" value="DNA HELICASE RECQ FAMILY MEMBER"/>
    <property type="match status" value="1"/>
</dbReference>
<name>A0A9W7FIE6_9STRA</name>
<dbReference type="Proteomes" id="UP001165122">
    <property type="component" value="Unassembled WGS sequence"/>
</dbReference>
<feature type="compositionally biased region" description="Low complexity" evidence="11">
    <location>
        <begin position="88"/>
        <end position="106"/>
    </location>
</feature>
<dbReference type="CDD" id="cd17920">
    <property type="entry name" value="DEXHc_RecQ"/>
    <property type="match status" value="1"/>
</dbReference>
<keyword evidence="15" id="KW-1185">Reference proteome</keyword>
<dbReference type="SMART" id="SM00490">
    <property type="entry name" value="HELICc"/>
    <property type="match status" value="1"/>
</dbReference>
<dbReference type="GO" id="GO:0000724">
    <property type="term" value="P:double-strand break repair via homologous recombination"/>
    <property type="evidence" value="ECO:0007669"/>
    <property type="project" value="TreeGrafter"/>
</dbReference>
<dbReference type="OrthoDB" id="10261556at2759"/>
<dbReference type="InterPro" id="IPR036388">
    <property type="entry name" value="WH-like_DNA-bd_sf"/>
</dbReference>
<feature type="coiled-coil region" evidence="10">
    <location>
        <begin position="23"/>
        <end position="71"/>
    </location>
</feature>
<evidence type="ECO:0000256" key="10">
    <source>
        <dbReference type="SAM" id="Coils"/>
    </source>
</evidence>
<protein>
    <recommendedName>
        <fullName evidence="9">DNA 3'-5' helicase</fullName>
        <ecNumber evidence="9">5.6.2.4</ecNumber>
    </recommendedName>
</protein>
<comment type="caution">
    <text evidence="14">The sequence shown here is derived from an EMBL/GenBank/DDBJ whole genome shotgun (WGS) entry which is preliminary data.</text>
</comment>
<dbReference type="PROSITE" id="PS51194">
    <property type="entry name" value="HELICASE_CTER"/>
    <property type="match status" value="1"/>
</dbReference>
<evidence type="ECO:0000313" key="14">
    <source>
        <dbReference type="EMBL" id="GMI12608.1"/>
    </source>
</evidence>
<dbReference type="Pfam" id="PF00270">
    <property type="entry name" value="DEAD"/>
    <property type="match status" value="1"/>
</dbReference>
<keyword evidence="3" id="KW-0378">Hydrolase</keyword>
<dbReference type="AlphaFoldDB" id="A0A9W7FIE6"/>
<feature type="domain" description="Helicase ATP-binding" evidence="12">
    <location>
        <begin position="255"/>
        <end position="438"/>
    </location>
</feature>
<evidence type="ECO:0000259" key="13">
    <source>
        <dbReference type="PROSITE" id="PS51194"/>
    </source>
</evidence>
<feature type="compositionally biased region" description="Basic residues" evidence="11">
    <location>
        <begin position="168"/>
        <end position="179"/>
    </location>
</feature>
<dbReference type="GO" id="GO:0003677">
    <property type="term" value="F:DNA binding"/>
    <property type="evidence" value="ECO:0007669"/>
    <property type="project" value="UniProtKB-KW"/>
</dbReference>
<dbReference type="PANTHER" id="PTHR13710:SF105">
    <property type="entry name" value="ATP-DEPENDENT DNA HELICASE Q1"/>
    <property type="match status" value="1"/>
</dbReference>
<dbReference type="PROSITE" id="PS51192">
    <property type="entry name" value="HELICASE_ATP_BIND_1"/>
    <property type="match status" value="1"/>
</dbReference>
<feature type="region of interest" description="Disordered" evidence="11">
    <location>
        <begin position="80"/>
        <end position="223"/>
    </location>
</feature>
<evidence type="ECO:0000256" key="6">
    <source>
        <dbReference type="ARBA" id="ARBA00023125"/>
    </source>
</evidence>
<feature type="compositionally biased region" description="Basic and acidic residues" evidence="11">
    <location>
        <begin position="776"/>
        <end position="792"/>
    </location>
</feature>
<dbReference type="InterPro" id="IPR001650">
    <property type="entry name" value="Helicase_C-like"/>
</dbReference>
<dbReference type="Pfam" id="PF00271">
    <property type="entry name" value="Helicase_C"/>
    <property type="match status" value="1"/>
</dbReference>
<proteinExistence type="inferred from homology"/>
<dbReference type="GO" id="GO:0043138">
    <property type="term" value="F:3'-5' DNA helicase activity"/>
    <property type="evidence" value="ECO:0007669"/>
    <property type="project" value="UniProtKB-EC"/>
</dbReference>
<sequence length="909" mass="100916">MSSHLQSRNNAAAIPLPTLHSNRLALQENLTTLDAKKAELKKQLNAVEEETRRVEKELDDLETKIYEVEAALPTQMTQMTQAVKEESVSSNSNSNSNSKGSTGNPSFTQYNTQNDEYLTEPTQRSVENSPGNPPAKKRRTKPVVLPVHEERPQLALVTSSSEEEPAKPKKKLKKKKASEKKRDSYSELEVVGSTVNAPPRPPSASSFFQPQRPSTTTTTTTTNASIVPGISSLLLKTLRETFKLSSFRFDQLSTLTDTINNKDCVTLMPTGGGKSLCYQISSYLNGKVLGNKNSVTFCISPLLSLITDQVKQMNAIVPNSAVAFCTGVSLPEQTKQWNRIRDPFGGVCLAFFTPEKLDKSQKMIKEFKILAAENRLARFVIDECHCCCTWGHDFREDYTKLGKLKREFPSVPVLALTATAPPPVLKDVIKILMLQNPSIKKAPLKRDNLRYSVLTKAGDAADQTSEYIRHNHPRSSGIIYTLSKKEADDLADKLGISGISAESYHSDVSASEKEKILSDWMSGRTQVVVATIAFGLGINKPNVRFVIHHSLSKSIFGYYQESGRAGRDGKPADCVLLYSPKDVSRMRCLVDGQQSGEKQLYTMVRYCEERGSSTTCQNLILRGLGDLTKEQMQQNGDFDNDNESEMESVNIAKHAVALIKYLQTTQGLTVAQIATDWRAKDPHPTLANHEARKDLSKSQVEHMVVQLIVKGILGCIVYGNKYKNNMYVVWSGEHAQSALDSENPTIECKFEKTEKRASGKKPRAKKTATAAVEPQWQKKVDPKQRQKLKESAAGKGGKGKKRVFPNKEKASNKITSYVGGGKKRVKEDEIIDLLSDDNDDEALEQDGRAMLQEKSRNVGVRGTRIDKDGWQILPASFLGGESEPLIVPETQYGGVDDDEGEYQFDDDYE</sequence>
<dbReference type="Gene3D" id="3.40.50.300">
    <property type="entry name" value="P-loop containing nucleotide triphosphate hydrolases"/>
    <property type="match status" value="2"/>
</dbReference>
<evidence type="ECO:0000313" key="15">
    <source>
        <dbReference type="Proteomes" id="UP001165122"/>
    </source>
</evidence>
<dbReference type="Gene3D" id="1.10.10.10">
    <property type="entry name" value="Winged helix-like DNA-binding domain superfamily/Winged helix DNA-binding domain"/>
    <property type="match status" value="1"/>
</dbReference>
<evidence type="ECO:0000256" key="9">
    <source>
        <dbReference type="ARBA" id="ARBA00034808"/>
    </source>
</evidence>
<feature type="compositionally biased region" description="Acidic residues" evidence="11">
    <location>
        <begin position="895"/>
        <end position="909"/>
    </location>
</feature>
<evidence type="ECO:0000256" key="4">
    <source>
        <dbReference type="ARBA" id="ARBA00022806"/>
    </source>
</evidence>
<keyword evidence="7" id="KW-0413">Isomerase</keyword>
<dbReference type="GO" id="GO:0005524">
    <property type="term" value="F:ATP binding"/>
    <property type="evidence" value="ECO:0007669"/>
    <property type="project" value="UniProtKB-KW"/>
</dbReference>
<evidence type="ECO:0000256" key="2">
    <source>
        <dbReference type="ARBA" id="ARBA00022741"/>
    </source>
</evidence>
<feature type="region of interest" description="Disordered" evidence="11">
    <location>
        <begin position="881"/>
        <end position="909"/>
    </location>
</feature>
<dbReference type="GO" id="GO:0009378">
    <property type="term" value="F:four-way junction helicase activity"/>
    <property type="evidence" value="ECO:0007669"/>
    <property type="project" value="TreeGrafter"/>
</dbReference>
<accession>A0A9W7FIE6</accession>
<keyword evidence="6" id="KW-0238">DNA-binding</keyword>
<evidence type="ECO:0000256" key="3">
    <source>
        <dbReference type="ARBA" id="ARBA00022801"/>
    </source>
</evidence>
<evidence type="ECO:0000256" key="11">
    <source>
        <dbReference type="SAM" id="MobiDB-lite"/>
    </source>
</evidence>
<dbReference type="InterPro" id="IPR027417">
    <property type="entry name" value="P-loop_NTPase"/>
</dbReference>
<dbReference type="EC" id="5.6.2.4" evidence="9"/>
<feature type="compositionally biased region" description="Low complexity" evidence="11">
    <location>
        <begin position="203"/>
        <end position="222"/>
    </location>
</feature>
<evidence type="ECO:0000256" key="5">
    <source>
        <dbReference type="ARBA" id="ARBA00022840"/>
    </source>
</evidence>